<name>A0A816WUW0_BRANA</name>
<proteinExistence type="predicted"/>
<gene>
    <name evidence="1" type="ORF">DARMORV10_A02P15020.1</name>
</gene>
<sequence length="77" mass="8659">MKTSPSNIINKEVEKTLIVDFLTTLSQVSGFKNLSRFTVLDDEDQATNEPINLLGLTRSGKETKSHIKYQDLEGKTM</sequence>
<dbReference type="AlphaFoldDB" id="A0A816WUW0"/>
<accession>A0A816WUW0</accession>
<evidence type="ECO:0000313" key="1">
    <source>
        <dbReference type="EMBL" id="CAF2138852.1"/>
    </source>
</evidence>
<protein>
    <submittedName>
        <fullName evidence="1">(rape) hypothetical protein</fullName>
    </submittedName>
</protein>
<dbReference type="EMBL" id="HG994356">
    <property type="protein sequence ID" value="CAF2138852.1"/>
    <property type="molecule type" value="Genomic_DNA"/>
</dbReference>
<reference evidence="1" key="1">
    <citation type="submission" date="2021-01" db="EMBL/GenBank/DDBJ databases">
        <authorList>
            <consortium name="Genoscope - CEA"/>
            <person name="William W."/>
        </authorList>
    </citation>
    <scope>NUCLEOTIDE SEQUENCE</scope>
</reference>
<organism evidence="1">
    <name type="scientific">Brassica napus</name>
    <name type="common">Rape</name>
    <dbReference type="NCBI Taxonomy" id="3708"/>
    <lineage>
        <taxon>Eukaryota</taxon>
        <taxon>Viridiplantae</taxon>
        <taxon>Streptophyta</taxon>
        <taxon>Embryophyta</taxon>
        <taxon>Tracheophyta</taxon>
        <taxon>Spermatophyta</taxon>
        <taxon>Magnoliopsida</taxon>
        <taxon>eudicotyledons</taxon>
        <taxon>Gunneridae</taxon>
        <taxon>Pentapetalae</taxon>
        <taxon>rosids</taxon>
        <taxon>malvids</taxon>
        <taxon>Brassicales</taxon>
        <taxon>Brassicaceae</taxon>
        <taxon>Brassiceae</taxon>
        <taxon>Brassica</taxon>
    </lineage>
</organism>
<dbReference type="Proteomes" id="UP001295469">
    <property type="component" value="Chromosome A02"/>
</dbReference>